<dbReference type="Proteomes" id="UP001439008">
    <property type="component" value="Unassembled WGS sequence"/>
</dbReference>
<evidence type="ECO:0000313" key="1">
    <source>
        <dbReference type="EMBL" id="MES1920890.1"/>
    </source>
</evidence>
<name>A0ABV2AMK6_9EUKA</name>
<keyword evidence="2" id="KW-1185">Reference proteome</keyword>
<proteinExistence type="predicted"/>
<comment type="caution">
    <text evidence="1">The sequence shown here is derived from an EMBL/GenBank/DDBJ whole genome shotgun (WGS) entry which is preliminary data.</text>
</comment>
<evidence type="ECO:0000313" key="2">
    <source>
        <dbReference type="Proteomes" id="UP001439008"/>
    </source>
</evidence>
<protein>
    <submittedName>
        <fullName evidence="1">Uncharacterized protein</fullName>
    </submittedName>
</protein>
<gene>
    <name evidence="1" type="ORF">MHBO_002507</name>
</gene>
<organism evidence="1 2">
    <name type="scientific">Bonamia ostreae</name>
    <dbReference type="NCBI Taxonomy" id="126728"/>
    <lineage>
        <taxon>Eukaryota</taxon>
        <taxon>Sar</taxon>
        <taxon>Rhizaria</taxon>
        <taxon>Endomyxa</taxon>
        <taxon>Ascetosporea</taxon>
        <taxon>Haplosporida</taxon>
        <taxon>Bonamia</taxon>
    </lineage>
</organism>
<reference evidence="1 2" key="1">
    <citation type="journal article" date="2024" name="BMC Biol.">
        <title>Comparative genomics of Ascetosporea gives new insight into the evolutionary basis for animal parasitism in Rhizaria.</title>
        <authorList>
            <person name="Hiltunen Thoren M."/>
            <person name="Onut-Brannstrom I."/>
            <person name="Alfjorden A."/>
            <person name="Peckova H."/>
            <person name="Swords F."/>
            <person name="Hooper C."/>
            <person name="Holzer A.S."/>
            <person name="Bass D."/>
            <person name="Burki F."/>
        </authorList>
    </citation>
    <scope>NUCLEOTIDE SEQUENCE [LARGE SCALE GENOMIC DNA]</scope>
    <source>
        <strain evidence="1">20-A016</strain>
    </source>
</reference>
<accession>A0ABV2AMK6</accession>
<sequence length="117" mass="13866">MSKNFRWSKKRQKRISSAERDFVRRWQSQKESKFLTRENTLVQEECRTGWRLERLNGPLTLSSERVKDGVVRWYSESRGVGVISVDQPPEEVYFFVEDTPDAQGICVFKILIAEFNF</sequence>
<dbReference type="EMBL" id="JBDODL010000933">
    <property type="protein sequence ID" value="MES1920890.1"/>
    <property type="molecule type" value="Genomic_DNA"/>
</dbReference>